<dbReference type="GO" id="GO:0005524">
    <property type="term" value="F:ATP binding"/>
    <property type="evidence" value="ECO:0007669"/>
    <property type="project" value="UniProtKB-KW"/>
</dbReference>
<name>A0A9P3L9E5_9APHY</name>
<evidence type="ECO:0000313" key="6">
    <source>
        <dbReference type="Proteomes" id="UP000703269"/>
    </source>
</evidence>
<comment type="caution">
    <text evidence="5">The sequence shown here is derived from an EMBL/GenBank/DDBJ whole genome shotgun (WGS) entry which is preliminary data.</text>
</comment>
<feature type="region of interest" description="Disordered" evidence="3">
    <location>
        <begin position="126"/>
        <end position="146"/>
    </location>
</feature>
<dbReference type="Gene3D" id="3.40.50.300">
    <property type="entry name" value="P-loop containing nucleotide triphosphate hydrolases"/>
    <property type="match status" value="1"/>
</dbReference>
<dbReference type="EMBL" id="BPQB01000005">
    <property type="protein sequence ID" value="GJE87176.1"/>
    <property type="molecule type" value="Genomic_DNA"/>
</dbReference>
<keyword evidence="1" id="KW-0547">Nucleotide-binding</keyword>
<evidence type="ECO:0000256" key="1">
    <source>
        <dbReference type="ARBA" id="ARBA00022741"/>
    </source>
</evidence>
<evidence type="ECO:0000313" key="5">
    <source>
        <dbReference type="EMBL" id="GJE87176.1"/>
    </source>
</evidence>
<reference evidence="5 6" key="1">
    <citation type="submission" date="2021-08" db="EMBL/GenBank/DDBJ databases">
        <title>Draft Genome Sequence of Phanerochaete sordida strain YK-624.</title>
        <authorList>
            <person name="Mori T."/>
            <person name="Dohra H."/>
            <person name="Suzuki T."/>
            <person name="Kawagishi H."/>
            <person name="Hirai H."/>
        </authorList>
    </citation>
    <scope>NUCLEOTIDE SEQUENCE [LARGE SCALE GENOMIC DNA]</scope>
    <source>
        <strain evidence="5 6">YK-624</strain>
    </source>
</reference>
<dbReference type="AlphaFoldDB" id="A0A9P3L9E5"/>
<sequence length="261" mass="28390">MSQEPLLEMKDVGCYKAPGQPIFAHANLVVKSGDVIVLRGKSGSGKTTLLKCISHLNLYEGSISYRGKTPQSYGIPTYRTHVLYVPQRPSLLPGTPRDFVNTVAGFSARHSGSGMSSWFRFGRKAADQEDQRDGHDPAEVDARPNTEKAVDVGKAWGIDEELWDRTWGDLSGGEAQRIALAAAVGLGQAEILLLDEPTSALDAAASEQVEKYLLDEVREGKGRLKALIWITHSDEQGQRVATRVVRISAGGLHEEDVPRSA</sequence>
<keyword evidence="6" id="KW-1185">Reference proteome</keyword>
<dbReference type="PANTHER" id="PTHR43119:SF1">
    <property type="entry name" value="ABC TRANSPORTER DOMAIN-CONTAINING PROTEIN"/>
    <property type="match status" value="1"/>
</dbReference>
<evidence type="ECO:0000259" key="4">
    <source>
        <dbReference type="PROSITE" id="PS50893"/>
    </source>
</evidence>
<evidence type="ECO:0000256" key="3">
    <source>
        <dbReference type="SAM" id="MobiDB-lite"/>
    </source>
</evidence>
<dbReference type="InterPro" id="IPR003439">
    <property type="entry name" value="ABC_transporter-like_ATP-bd"/>
</dbReference>
<accession>A0A9P3L9E5</accession>
<dbReference type="GO" id="GO:0016887">
    <property type="term" value="F:ATP hydrolysis activity"/>
    <property type="evidence" value="ECO:0007669"/>
    <property type="project" value="InterPro"/>
</dbReference>
<protein>
    <submittedName>
        <fullName evidence="5">ABC transporter-like protein</fullName>
    </submittedName>
</protein>
<feature type="domain" description="ABC transporter" evidence="4">
    <location>
        <begin position="7"/>
        <end position="261"/>
    </location>
</feature>
<dbReference type="SUPFAM" id="SSF52540">
    <property type="entry name" value="P-loop containing nucleoside triphosphate hydrolases"/>
    <property type="match status" value="1"/>
</dbReference>
<dbReference type="PROSITE" id="PS50893">
    <property type="entry name" value="ABC_TRANSPORTER_2"/>
    <property type="match status" value="1"/>
</dbReference>
<dbReference type="InterPro" id="IPR027417">
    <property type="entry name" value="P-loop_NTPase"/>
</dbReference>
<keyword evidence="2" id="KW-0067">ATP-binding</keyword>
<dbReference type="Pfam" id="PF00005">
    <property type="entry name" value="ABC_tran"/>
    <property type="match status" value="1"/>
</dbReference>
<dbReference type="Proteomes" id="UP000703269">
    <property type="component" value="Unassembled WGS sequence"/>
</dbReference>
<organism evidence="5 6">
    <name type="scientific">Phanerochaete sordida</name>
    <dbReference type="NCBI Taxonomy" id="48140"/>
    <lineage>
        <taxon>Eukaryota</taxon>
        <taxon>Fungi</taxon>
        <taxon>Dikarya</taxon>
        <taxon>Basidiomycota</taxon>
        <taxon>Agaricomycotina</taxon>
        <taxon>Agaricomycetes</taxon>
        <taxon>Polyporales</taxon>
        <taxon>Phanerochaetaceae</taxon>
        <taxon>Phanerochaete</taxon>
    </lineage>
</organism>
<dbReference type="PROSITE" id="PS00211">
    <property type="entry name" value="ABC_TRANSPORTER_1"/>
    <property type="match status" value="1"/>
</dbReference>
<dbReference type="PANTHER" id="PTHR43119">
    <property type="entry name" value="ABC TRANSPORT PROTEIN ATP-BINDING COMPONENT-RELATED"/>
    <property type="match status" value="1"/>
</dbReference>
<dbReference type="InterPro" id="IPR003593">
    <property type="entry name" value="AAA+_ATPase"/>
</dbReference>
<gene>
    <name evidence="5" type="ORF">PsYK624_032590</name>
</gene>
<dbReference type="InterPro" id="IPR017871">
    <property type="entry name" value="ABC_transporter-like_CS"/>
</dbReference>
<evidence type="ECO:0000256" key="2">
    <source>
        <dbReference type="ARBA" id="ARBA00022840"/>
    </source>
</evidence>
<proteinExistence type="predicted"/>
<dbReference type="OrthoDB" id="6593433at2759"/>
<dbReference type="SMART" id="SM00382">
    <property type="entry name" value="AAA"/>
    <property type="match status" value="1"/>
</dbReference>